<dbReference type="AlphaFoldDB" id="A0AAE1SME4"/>
<dbReference type="InterPro" id="IPR032675">
    <property type="entry name" value="LRR_dom_sf"/>
</dbReference>
<dbReference type="Proteomes" id="UP001291623">
    <property type="component" value="Unassembled WGS sequence"/>
</dbReference>
<proteinExistence type="predicted"/>
<reference evidence="1" key="1">
    <citation type="submission" date="2023-12" db="EMBL/GenBank/DDBJ databases">
        <title>Genome assembly of Anisodus tanguticus.</title>
        <authorList>
            <person name="Wang Y.-J."/>
        </authorList>
    </citation>
    <scope>NUCLEOTIDE SEQUENCE</scope>
    <source>
        <strain evidence="1">KB-2021</strain>
        <tissue evidence="1">Leaf</tissue>
    </source>
</reference>
<gene>
    <name evidence="1" type="ORF">RND71_007447</name>
</gene>
<dbReference type="SUPFAM" id="SSF52058">
    <property type="entry name" value="L domain-like"/>
    <property type="match status" value="1"/>
</dbReference>
<keyword evidence="2" id="KW-1185">Reference proteome</keyword>
<sequence length="337" mass="38642">MDQIRNVDEEFYGDNSAIRPFQSLTFLKFEKMMAWERWQILSNGMFSSLEVLHISKCLQLTGDFPSELLSLKELEMIDCPKLMLLHGGMTTLHIQVGFLKHLPSFQKLHMYGMPNMQDFPLSRLPLSLIELLIGDCDTLKFELLGSDTTGSCNTSLETLTIENCESLPDIPLGMFPALQVLKISDCENLQTISFHCGVQPLNLRSLPIWNCEKLKLLPTQMNNVLQSLHFFELSYCQEIERFPKGGFPSNLRILFIIGCNKLMTSQNEWGVQTLTRHRYCRIQSSDVESFLTDSIFPPSLETLTLAHHPNLQTLNYKGLQNLTSLQNLTIWNCPRLY</sequence>
<comment type="caution">
    <text evidence="1">The sequence shown here is derived from an EMBL/GenBank/DDBJ whole genome shotgun (WGS) entry which is preliminary data.</text>
</comment>
<protein>
    <submittedName>
        <fullName evidence="1">Uncharacterized protein</fullName>
    </submittedName>
</protein>
<dbReference type="Gene3D" id="3.80.10.10">
    <property type="entry name" value="Ribonuclease Inhibitor"/>
    <property type="match status" value="2"/>
</dbReference>
<accession>A0AAE1SME4</accession>
<dbReference type="PANTHER" id="PTHR34630">
    <property type="entry name" value="OS11G0677101 PROTEIN"/>
    <property type="match status" value="1"/>
</dbReference>
<name>A0AAE1SME4_9SOLA</name>
<dbReference type="EMBL" id="JAVYJV010000004">
    <property type="protein sequence ID" value="KAK4372063.1"/>
    <property type="molecule type" value="Genomic_DNA"/>
</dbReference>
<evidence type="ECO:0000313" key="2">
    <source>
        <dbReference type="Proteomes" id="UP001291623"/>
    </source>
</evidence>
<organism evidence="1 2">
    <name type="scientific">Anisodus tanguticus</name>
    <dbReference type="NCBI Taxonomy" id="243964"/>
    <lineage>
        <taxon>Eukaryota</taxon>
        <taxon>Viridiplantae</taxon>
        <taxon>Streptophyta</taxon>
        <taxon>Embryophyta</taxon>
        <taxon>Tracheophyta</taxon>
        <taxon>Spermatophyta</taxon>
        <taxon>Magnoliopsida</taxon>
        <taxon>eudicotyledons</taxon>
        <taxon>Gunneridae</taxon>
        <taxon>Pentapetalae</taxon>
        <taxon>asterids</taxon>
        <taxon>lamiids</taxon>
        <taxon>Solanales</taxon>
        <taxon>Solanaceae</taxon>
        <taxon>Solanoideae</taxon>
        <taxon>Hyoscyameae</taxon>
        <taxon>Anisodus</taxon>
    </lineage>
</organism>
<dbReference type="PANTHER" id="PTHR34630:SF17">
    <property type="entry name" value="OS06G0304700 PROTEIN"/>
    <property type="match status" value="1"/>
</dbReference>
<evidence type="ECO:0000313" key="1">
    <source>
        <dbReference type="EMBL" id="KAK4372063.1"/>
    </source>
</evidence>